<evidence type="ECO:0000313" key="2">
    <source>
        <dbReference type="EMBL" id="CBH11148.1"/>
    </source>
</evidence>
<dbReference type="AlphaFoldDB" id="C9ZP20"/>
<dbReference type="RefSeq" id="XP_011773435.1">
    <property type="nucleotide sequence ID" value="XM_011775133.1"/>
</dbReference>
<gene>
    <name evidence="2" type="ORF">TbgDal_V2860</name>
</gene>
<protein>
    <submittedName>
        <fullName evidence="2">Uncharacterized protein</fullName>
    </submittedName>
</protein>
<reference evidence="3" key="1">
    <citation type="journal article" date="2010" name="PLoS Negl. Trop. Dis.">
        <title>The genome sequence of Trypanosoma brucei gambiense, causative agent of chronic human african trypanosomiasis.</title>
        <authorList>
            <person name="Jackson A.P."/>
            <person name="Sanders M."/>
            <person name="Berry A."/>
            <person name="McQuillan J."/>
            <person name="Aslett M.A."/>
            <person name="Quail M.A."/>
            <person name="Chukualim B."/>
            <person name="Capewell P."/>
            <person name="MacLeod A."/>
            <person name="Melville S.E."/>
            <person name="Gibson W."/>
            <person name="Barry J.D."/>
            <person name="Berriman M."/>
            <person name="Hertz-Fowler C."/>
        </authorList>
    </citation>
    <scope>NUCLEOTIDE SEQUENCE [LARGE SCALE GENOMIC DNA]</scope>
    <source>
        <strain evidence="3">MHOM/CI/86/DAL972</strain>
    </source>
</reference>
<evidence type="ECO:0000313" key="3">
    <source>
        <dbReference type="Proteomes" id="UP000002316"/>
    </source>
</evidence>
<name>C9ZP20_TRYB9</name>
<dbReference type="Proteomes" id="UP000002316">
    <property type="component" value="Chromosome 5"/>
</dbReference>
<evidence type="ECO:0000256" key="1">
    <source>
        <dbReference type="SAM" id="MobiDB-lite"/>
    </source>
</evidence>
<proteinExistence type="predicted"/>
<feature type="region of interest" description="Disordered" evidence="1">
    <location>
        <begin position="37"/>
        <end position="68"/>
    </location>
</feature>
<accession>C9ZP20</accession>
<organism evidence="2 3">
    <name type="scientific">Trypanosoma brucei gambiense (strain MHOM/CI/86/DAL972)</name>
    <dbReference type="NCBI Taxonomy" id="679716"/>
    <lineage>
        <taxon>Eukaryota</taxon>
        <taxon>Discoba</taxon>
        <taxon>Euglenozoa</taxon>
        <taxon>Kinetoplastea</taxon>
        <taxon>Metakinetoplastina</taxon>
        <taxon>Trypanosomatida</taxon>
        <taxon>Trypanosomatidae</taxon>
        <taxon>Trypanosoma</taxon>
    </lineage>
</organism>
<sequence>MRSGTVLIEKNLISIIPRRTLAKTIFIKHGSTTATRGPTLRQEGCKFPGDERGPGTTGTNGKPTPQISNVAQAPPNYMDTRFLGDQSYVHPGVRLEAWVLITRLAWQFSQRCGILVLPASGKEKTDTEDGEETRSPQCQRMKTTLWYV</sequence>
<dbReference type="GeneID" id="23861277"/>
<dbReference type="EMBL" id="FN554968">
    <property type="protein sequence ID" value="CBH11148.1"/>
    <property type="molecule type" value="Genomic_DNA"/>
</dbReference>
<dbReference type="KEGG" id="tbg:TbgDal_V2860"/>